<comment type="caution">
    <text evidence="3">The sequence shown here is derived from an EMBL/GenBank/DDBJ whole genome shotgun (WGS) entry which is preliminary data.</text>
</comment>
<reference evidence="3 4" key="1">
    <citation type="submission" date="2020-02" db="EMBL/GenBank/DDBJ databases">
        <authorList>
            <person name="Ma Q."/>
            <person name="Huang Y."/>
            <person name="Song X."/>
            <person name="Pei D."/>
        </authorList>
    </citation>
    <scope>NUCLEOTIDE SEQUENCE [LARGE SCALE GENOMIC DNA]</scope>
    <source>
        <strain evidence="3">Sxm20200214</strain>
        <tissue evidence="3">Leaf</tissue>
    </source>
</reference>
<dbReference type="AlphaFoldDB" id="A0A8X7RHP0"/>
<dbReference type="Proteomes" id="UP000886595">
    <property type="component" value="Unassembled WGS sequence"/>
</dbReference>
<dbReference type="EMBL" id="JAAMPC010000010">
    <property type="protein sequence ID" value="KAG2288440.1"/>
    <property type="molecule type" value="Genomic_DNA"/>
</dbReference>
<evidence type="ECO:0000256" key="1">
    <source>
        <dbReference type="ARBA" id="ARBA00022737"/>
    </source>
</evidence>
<dbReference type="Pfam" id="PF23231">
    <property type="entry name" value="HAT_Syf1_CNRKL1_C"/>
    <property type="match status" value="1"/>
</dbReference>
<name>A0A8X7RHP0_BRACI</name>
<keyword evidence="4" id="KW-1185">Reference proteome</keyword>
<protein>
    <recommendedName>
        <fullName evidence="2">Pre-mRNA-splicing factor Syf1/CRNKL1-like C-terminal HAT-repeats domain-containing protein</fullName>
    </recommendedName>
</protein>
<dbReference type="OrthoDB" id="10521040at2759"/>
<evidence type="ECO:0000259" key="2">
    <source>
        <dbReference type="Pfam" id="PF23231"/>
    </source>
</evidence>
<dbReference type="InterPro" id="IPR055430">
    <property type="entry name" value="HAT_Syf1_CNRKL1_C"/>
</dbReference>
<proteinExistence type="predicted"/>
<evidence type="ECO:0000313" key="4">
    <source>
        <dbReference type="Proteomes" id="UP000886595"/>
    </source>
</evidence>
<feature type="domain" description="Pre-mRNA-splicing factor Syf1/CRNKL1-like C-terminal HAT-repeats" evidence="2">
    <location>
        <begin position="79"/>
        <end position="120"/>
    </location>
</feature>
<gene>
    <name evidence="3" type="ORF">Bca52824_048044</name>
</gene>
<evidence type="ECO:0000313" key="3">
    <source>
        <dbReference type="EMBL" id="KAG2288440.1"/>
    </source>
</evidence>
<sequence>MKNFSSRMTSKRFTFIQTTPIYNRAQDQFMCYKKTSTIDVSTAVLFEDVVPRVSEEAALIFWMFEIKFMENHIIRSGEIQENNYFEDAFKVYERGVKTFKYPHVKDIWNKKLIKECDTGKEQSGRRVNVHEETKMKSFAKKRTKKEERRRFMRFDLLEPSRLRKMRQDYSYTQPSSSEDSSLDITSLLQAEADIYADEAQSMHNIPEPYHYPRQPEANDGIPETCYCGADPVVAASYTSKDPGRRDVPIGCLCPAEFVHRNLYGVHVGWKSYGG</sequence>
<keyword evidence="1" id="KW-0677">Repeat</keyword>
<organism evidence="3 4">
    <name type="scientific">Brassica carinata</name>
    <name type="common">Ethiopian mustard</name>
    <name type="synonym">Abyssinian cabbage</name>
    <dbReference type="NCBI Taxonomy" id="52824"/>
    <lineage>
        <taxon>Eukaryota</taxon>
        <taxon>Viridiplantae</taxon>
        <taxon>Streptophyta</taxon>
        <taxon>Embryophyta</taxon>
        <taxon>Tracheophyta</taxon>
        <taxon>Spermatophyta</taxon>
        <taxon>Magnoliopsida</taxon>
        <taxon>eudicotyledons</taxon>
        <taxon>Gunneridae</taxon>
        <taxon>Pentapetalae</taxon>
        <taxon>rosids</taxon>
        <taxon>malvids</taxon>
        <taxon>Brassicales</taxon>
        <taxon>Brassicaceae</taxon>
        <taxon>Brassiceae</taxon>
        <taxon>Brassica</taxon>
    </lineage>
</organism>
<accession>A0A8X7RHP0</accession>